<protein>
    <recommendedName>
        <fullName evidence="8">Hydroxysteroid dehydrogenase-like protein 2</fullName>
    </recommendedName>
</protein>
<comment type="subcellular location">
    <subcellularLocation>
        <location evidence="1">Mitochondrion</location>
    </subcellularLocation>
    <subcellularLocation>
        <location evidence="2">Peroxisome</location>
    </subcellularLocation>
</comment>
<feature type="compositionally biased region" description="Polar residues" evidence="9">
    <location>
        <begin position="302"/>
        <end position="311"/>
    </location>
</feature>
<keyword evidence="4" id="KW-0521">NADP</keyword>
<dbReference type="PANTHER" id="PTHR42808">
    <property type="entry name" value="HYDROXYSTEROID DEHYDROGENASE-LIKE PROTEIN 2"/>
    <property type="match status" value="1"/>
</dbReference>
<dbReference type="NCBIfam" id="NF006133">
    <property type="entry name" value="PRK08278.1"/>
    <property type="match status" value="1"/>
</dbReference>
<evidence type="ECO:0000256" key="8">
    <source>
        <dbReference type="ARBA" id="ARBA00040243"/>
    </source>
</evidence>
<dbReference type="GO" id="GO:0005739">
    <property type="term" value="C:mitochondrion"/>
    <property type="evidence" value="ECO:0007669"/>
    <property type="project" value="UniProtKB-SubCell"/>
</dbReference>
<dbReference type="GO" id="GO:0005777">
    <property type="term" value="C:peroxisome"/>
    <property type="evidence" value="ECO:0007669"/>
    <property type="project" value="UniProtKB-SubCell"/>
</dbReference>
<reference evidence="10" key="2">
    <citation type="submission" date="2022-01" db="EMBL/GenBank/DDBJ databases">
        <authorList>
            <person name="Hirooka S."/>
            <person name="Miyagishima S.Y."/>
        </authorList>
    </citation>
    <scope>NUCLEOTIDE SEQUENCE</scope>
    <source>
        <strain evidence="10">NBRC 102759</strain>
    </source>
</reference>
<dbReference type="Proteomes" id="UP001061958">
    <property type="component" value="Unassembled WGS sequence"/>
</dbReference>
<dbReference type="InterPro" id="IPR051935">
    <property type="entry name" value="HSDL2"/>
</dbReference>
<accession>A0A9C7PXV5</accession>
<evidence type="ECO:0000256" key="7">
    <source>
        <dbReference type="ARBA" id="ARBA00023140"/>
    </source>
</evidence>
<evidence type="ECO:0000256" key="2">
    <source>
        <dbReference type="ARBA" id="ARBA00004275"/>
    </source>
</evidence>
<dbReference type="PRINTS" id="PR00081">
    <property type="entry name" value="GDHRDH"/>
</dbReference>
<keyword evidence="6" id="KW-0496">Mitochondrion</keyword>
<dbReference type="PANTHER" id="PTHR42808:SF4">
    <property type="entry name" value="SHORT CHAIN DEHYDROGENASE"/>
    <property type="match status" value="1"/>
</dbReference>
<evidence type="ECO:0000256" key="4">
    <source>
        <dbReference type="ARBA" id="ARBA00022857"/>
    </source>
</evidence>
<name>A0A9C7PXV5_9RHOD</name>
<keyword evidence="7" id="KW-0576">Peroxisome</keyword>
<keyword evidence="11" id="KW-1185">Reference proteome</keyword>
<dbReference type="FunFam" id="3.40.50.720:FF:000301">
    <property type="entry name" value="Hydroxysteroid dehydrogenase like 2"/>
    <property type="match status" value="1"/>
</dbReference>
<dbReference type="InterPro" id="IPR036291">
    <property type="entry name" value="NAD(P)-bd_dom_sf"/>
</dbReference>
<dbReference type="EMBL" id="BQMJ01000035">
    <property type="protein sequence ID" value="GJQ12591.1"/>
    <property type="molecule type" value="Genomic_DNA"/>
</dbReference>
<dbReference type="OrthoDB" id="5327538at2759"/>
<comment type="similarity">
    <text evidence="3">Belongs to the short-chain dehydrogenases/reductases (SDR) family.</text>
</comment>
<proteinExistence type="inferred from homology"/>
<sequence>MSNFLPDKLRKQKCLSGKTAVITGASRGIGREIALTFAQAGANVVVAAKSIQDTPNLPGTIYSVAKEVEAYGVKALPCQVDVRDEVAVEKMTDKALQAFGSIDILIANSGALWWKNVVDTPMKRYDLVQDVNARGAFACVRAVLPHMIKQRSGHIITMSPPVELEHMEGKVGYLMSKYGMTILAMGLADEVREFNISSNALWPKTMIESFATMNFHLGERWMWRKASILADCVLMMVSEPGGHFSGHAVIDEVFMRERGVEDFSRYQCVPGKEPPPSWPASKLGTFKPPKNASVPPGVYSLNAASSNHSRL</sequence>
<evidence type="ECO:0000256" key="5">
    <source>
        <dbReference type="ARBA" id="ARBA00023002"/>
    </source>
</evidence>
<evidence type="ECO:0000313" key="11">
    <source>
        <dbReference type="Proteomes" id="UP001061958"/>
    </source>
</evidence>
<dbReference type="AlphaFoldDB" id="A0A9C7PXV5"/>
<dbReference type="SUPFAM" id="SSF51735">
    <property type="entry name" value="NAD(P)-binding Rossmann-fold domains"/>
    <property type="match status" value="1"/>
</dbReference>
<keyword evidence="5" id="KW-0560">Oxidoreductase</keyword>
<gene>
    <name evidence="10" type="ORF">GpartN1_g4382.t1</name>
</gene>
<dbReference type="Gene3D" id="3.40.50.720">
    <property type="entry name" value="NAD(P)-binding Rossmann-like Domain"/>
    <property type="match status" value="1"/>
</dbReference>
<feature type="region of interest" description="Disordered" evidence="9">
    <location>
        <begin position="271"/>
        <end position="311"/>
    </location>
</feature>
<organism evidence="10 11">
    <name type="scientific">Galdieria partita</name>
    <dbReference type="NCBI Taxonomy" id="83374"/>
    <lineage>
        <taxon>Eukaryota</taxon>
        <taxon>Rhodophyta</taxon>
        <taxon>Bangiophyceae</taxon>
        <taxon>Galdieriales</taxon>
        <taxon>Galdieriaceae</taxon>
        <taxon>Galdieria</taxon>
    </lineage>
</organism>
<evidence type="ECO:0000256" key="1">
    <source>
        <dbReference type="ARBA" id="ARBA00004173"/>
    </source>
</evidence>
<comment type="caution">
    <text evidence="10">The sequence shown here is derived from an EMBL/GenBank/DDBJ whole genome shotgun (WGS) entry which is preliminary data.</text>
</comment>
<evidence type="ECO:0000313" key="10">
    <source>
        <dbReference type="EMBL" id="GJQ12591.1"/>
    </source>
</evidence>
<evidence type="ECO:0000256" key="9">
    <source>
        <dbReference type="SAM" id="MobiDB-lite"/>
    </source>
</evidence>
<reference evidence="10" key="1">
    <citation type="journal article" date="2022" name="Proc. Natl. Acad. Sci. U.S.A.">
        <title>Life cycle and functional genomics of the unicellular red alga Galdieria for elucidating algal and plant evolution and industrial use.</title>
        <authorList>
            <person name="Hirooka S."/>
            <person name="Itabashi T."/>
            <person name="Ichinose T.M."/>
            <person name="Onuma R."/>
            <person name="Fujiwara T."/>
            <person name="Yamashita S."/>
            <person name="Jong L.W."/>
            <person name="Tomita R."/>
            <person name="Iwane A.H."/>
            <person name="Miyagishima S.Y."/>
        </authorList>
    </citation>
    <scope>NUCLEOTIDE SEQUENCE</scope>
    <source>
        <strain evidence="10">NBRC 102759</strain>
    </source>
</reference>
<dbReference type="GO" id="GO:0016491">
    <property type="term" value="F:oxidoreductase activity"/>
    <property type="evidence" value="ECO:0007669"/>
    <property type="project" value="UniProtKB-KW"/>
</dbReference>
<dbReference type="InterPro" id="IPR002347">
    <property type="entry name" value="SDR_fam"/>
</dbReference>
<evidence type="ECO:0000256" key="3">
    <source>
        <dbReference type="ARBA" id="ARBA00006484"/>
    </source>
</evidence>
<dbReference type="Pfam" id="PF00106">
    <property type="entry name" value="adh_short"/>
    <property type="match status" value="1"/>
</dbReference>
<evidence type="ECO:0000256" key="6">
    <source>
        <dbReference type="ARBA" id="ARBA00023128"/>
    </source>
</evidence>